<keyword evidence="1" id="KW-1133">Transmembrane helix</keyword>
<reference evidence="4" key="1">
    <citation type="journal article" date="2019" name="Int. J. Syst. Evol. Microbiol.">
        <title>The Global Catalogue of Microorganisms (GCM) 10K type strain sequencing project: providing services to taxonomists for standard genome sequencing and annotation.</title>
        <authorList>
            <consortium name="The Broad Institute Genomics Platform"/>
            <consortium name="The Broad Institute Genome Sequencing Center for Infectious Disease"/>
            <person name="Wu L."/>
            <person name="Ma J."/>
        </authorList>
    </citation>
    <scope>NUCLEOTIDE SEQUENCE [LARGE SCALE GENOMIC DNA]</scope>
    <source>
        <strain evidence="4">CGMCC 4.7426</strain>
    </source>
</reference>
<dbReference type="GO" id="GO:0052621">
    <property type="term" value="F:diguanylate cyclase activity"/>
    <property type="evidence" value="ECO:0007669"/>
    <property type="project" value="UniProtKB-EC"/>
</dbReference>
<dbReference type="RefSeq" id="WP_390296320.1">
    <property type="nucleotide sequence ID" value="NZ_JBHSFU010000006.1"/>
</dbReference>
<feature type="transmembrane region" description="Helical" evidence="1">
    <location>
        <begin position="179"/>
        <end position="200"/>
    </location>
</feature>
<protein>
    <submittedName>
        <fullName evidence="3">Diguanylate cyclase</fullName>
        <ecNumber evidence="3">2.7.7.65</ecNumber>
    </submittedName>
</protein>
<feature type="transmembrane region" description="Helical" evidence="1">
    <location>
        <begin position="63"/>
        <end position="94"/>
    </location>
</feature>
<proteinExistence type="predicted"/>
<name>A0ABV9DJN4_9BACI</name>
<dbReference type="SMART" id="SM00267">
    <property type="entry name" value="GGDEF"/>
    <property type="match status" value="1"/>
</dbReference>
<evidence type="ECO:0000259" key="2">
    <source>
        <dbReference type="PROSITE" id="PS50887"/>
    </source>
</evidence>
<dbReference type="InterPro" id="IPR029016">
    <property type="entry name" value="GAF-like_dom_sf"/>
</dbReference>
<dbReference type="SUPFAM" id="SSF55073">
    <property type="entry name" value="Nucleotide cyclase"/>
    <property type="match status" value="1"/>
</dbReference>
<gene>
    <name evidence="3" type="ORF">ACFO3D_12135</name>
</gene>
<dbReference type="InterPro" id="IPR043128">
    <property type="entry name" value="Rev_trsase/Diguanyl_cyclase"/>
</dbReference>
<dbReference type="EC" id="2.7.7.65" evidence="3"/>
<accession>A0ABV9DJN4</accession>
<dbReference type="Gene3D" id="3.30.70.270">
    <property type="match status" value="1"/>
</dbReference>
<feature type="transmembrane region" description="Helical" evidence="1">
    <location>
        <begin position="12"/>
        <end position="30"/>
    </location>
</feature>
<feature type="transmembrane region" description="Helical" evidence="1">
    <location>
        <begin position="106"/>
        <end position="127"/>
    </location>
</feature>
<evidence type="ECO:0000256" key="1">
    <source>
        <dbReference type="SAM" id="Phobius"/>
    </source>
</evidence>
<comment type="caution">
    <text evidence="3">The sequence shown here is derived from an EMBL/GenBank/DDBJ whole genome shotgun (WGS) entry which is preliminary data.</text>
</comment>
<dbReference type="InterPro" id="IPR050469">
    <property type="entry name" value="Diguanylate_Cyclase"/>
</dbReference>
<feature type="transmembrane region" description="Helical" evidence="1">
    <location>
        <begin position="139"/>
        <end position="159"/>
    </location>
</feature>
<dbReference type="Proteomes" id="UP001595989">
    <property type="component" value="Unassembled WGS sequence"/>
</dbReference>
<organism evidence="3 4">
    <name type="scientific">Virgibacillus kekensis</name>
    <dbReference type="NCBI Taxonomy" id="202261"/>
    <lineage>
        <taxon>Bacteria</taxon>
        <taxon>Bacillati</taxon>
        <taxon>Bacillota</taxon>
        <taxon>Bacilli</taxon>
        <taxon>Bacillales</taxon>
        <taxon>Bacillaceae</taxon>
        <taxon>Virgibacillus</taxon>
    </lineage>
</organism>
<dbReference type="CDD" id="cd01949">
    <property type="entry name" value="GGDEF"/>
    <property type="match status" value="1"/>
</dbReference>
<keyword evidence="1" id="KW-0812">Transmembrane</keyword>
<sequence>MVTRNRKIMVWVLWAALWPAILWLAYEFYYINIDGHLVDIFLFALFMGLVAWFPLIINNNPIFLVNGISIAVFLTFGLFAEILLTQIAIIVVLLKVGIRKKDSFRYPLNMLLFSLVSILAAELFILLGGTHDMGRIESGVQFLAIAGYAVTIFILNHILTKLTDKIVYQRKVKFFDEGLRWELTSSLLIIPVGFVLYVLYMEIGRAGIFYLGIPFVFISVIFMLLYSSKEINRYLEKTGIIGHQLTKRMVLDDVYDIFIDELSDLMPINYAYIYMVNGNKLQLEKFRDIHKSTEAEFESLERNEAFSGKVWASGKPIMYNQADEWQDVKSGKIPNSTESVLSIPVEYGENIIGVVTVESRKKKAFEKLHFQILDILTNYLGVASENARNYERTKAESEKDQLTQLYNFRYLENQIDTYYNSLRLTGSQMEFSLLLLDLDHFKKVNDTYGHEAGNEILCQVAERLTVLVGDKGIPARYGGEEFVIFLPESGLNEATIIAEKIRSGIANKPFTVRKHIFDIDEPLDVLVTLSLGLAVYPLHCETPEELVRHADRAMYIGAKRMGRNRVAVYEDLKTS</sequence>
<feature type="transmembrane region" description="Helical" evidence="1">
    <location>
        <begin position="206"/>
        <end position="226"/>
    </location>
</feature>
<keyword evidence="3" id="KW-0548">Nucleotidyltransferase</keyword>
<keyword evidence="1" id="KW-0472">Membrane</keyword>
<feature type="transmembrane region" description="Helical" evidence="1">
    <location>
        <begin position="37"/>
        <end position="57"/>
    </location>
</feature>
<keyword evidence="4" id="KW-1185">Reference proteome</keyword>
<dbReference type="EMBL" id="JBHSFU010000006">
    <property type="protein sequence ID" value="MFC4558956.1"/>
    <property type="molecule type" value="Genomic_DNA"/>
</dbReference>
<dbReference type="NCBIfam" id="TIGR00254">
    <property type="entry name" value="GGDEF"/>
    <property type="match status" value="1"/>
</dbReference>
<dbReference type="PANTHER" id="PTHR45138:SF9">
    <property type="entry name" value="DIGUANYLATE CYCLASE DGCM-RELATED"/>
    <property type="match status" value="1"/>
</dbReference>
<dbReference type="Pfam" id="PF13185">
    <property type="entry name" value="GAF_2"/>
    <property type="match status" value="1"/>
</dbReference>
<feature type="domain" description="GGDEF" evidence="2">
    <location>
        <begin position="429"/>
        <end position="571"/>
    </location>
</feature>
<dbReference type="InterPro" id="IPR029787">
    <property type="entry name" value="Nucleotide_cyclase"/>
</dbReference>
<evidence type="ECO:0000313" key="4">
    <source>
        <dbReference type="Proteomes" id="UP001595989"/>
    </source>
</evidence>
<dbReference type="Gene3D" id="3.30.450.40">
    <property type="match status" value="1"/>
</dbReference>
<dbReference type="InterPro" id="IPR003018">
    <property type="entry name" value="GAF"/>
</dbReference>
<dbReference type="PANTHER" id="PTHR45138">
    <property type="entry name" value="REGULATORY COMPONENTS OF SENSORY TRANSDUCTION SYSTEM"/>
    <property type="match status" value="1"/>
</dbReference>
<dbReference type="InterPro" id="IPR000160">
    <property type="entry name" value="GGDEF_dom"/>
</dbReference>
<dbReference type="SMART" id="SM00065">
    <property type="entry name" value="GAF"/>
    <property type="match status" value="1"/>
</dbReference>
<dbReference type="Pfam" id="PF00990">
    <property type="entry name" value="GGDEF"/>
    <property type="match status" value="1"/>
</dbReference>
<dbReference type="SUPFAM" id="SSF55781">
    <property type="entry name" value="GAF domain-like"/>
    <property type="match status" value="1"/>
</dbReference>
<evidence type="ECO:0000313" key="3">
    <source>
        <dbReference type="EMBL" id="MFC4558956.1"/>
    </source>
</evidence>
<keyword evidence="3" id="KW-0808">Transferase</keyword>
<dbReference type="PROSITE" id="PS50887">
    <property type="entry name" value="GGDEF"/>
    <property type="match status" value="1"/>
</dbReference>